<dbReference type="Pfam" id="PF01936">
    <property type="entry name" value="NYN"/>
    <property type="match status" value="1"/>
</dbReference>
<dbReference type="RefSeq" id="XP_010474878.2">
    <property type="nucleotide sequence ID" value="XM_010476576.2"/>
</dbReference>
<feature type="domain" description="NYN" evidence="1">
    <location>
        <begin position="11"/>
        <end position="134"/>
    </location>
</feature>
<keyword evidence="2" id="KW-1185">Reference proteome</keyword>
<reference evidence="3" key="2">
    <citation type="submission" date="2025-08" db="UniProtKB">
        <authorList>
            <consortium name="RefSeq"/>
        </authorList>
    </citation>
    <scope>IDENTIFICATION</scope>
    <source>
        <tissue evidence="3">Leaf</tissue>
    </source>
</reference>
<proteinExistence type="predicted"/>
<dbReference type="InterPro" id="IPR021139">
    <property type="entry name" value="NYN"/>
</dbReference>
<accession>A0ABM0WQW4</accession>
<reference evidence="2" key="1">
    <citation type="journal article" date="2014" name="Nat. Commun.">
        <title>The emerging biofuel crop Camelina sativa retains a highly undifferentiated hexaploid genome structure.</title>
        <authorList>
            <person name="Kagale S."/>
            <person name="Koh C."/>
            <person name="Nixon J."/>
            <person name="Bollina V."/>
            <person name="Clarke W.E."/>
            <person name="Tuteja R."/>
            <person name="Spillane C."/>
            <person name="Robinson S.J."/>
            <person name="Links M.G."/>
            <person name="Clarke C."/>
            <person name="Higgins E.E."/>
            <person name="Huebert T."/>
            <person name="Sharpe A.G."/>
            <person name="Parkin I.A."/>
        </authorList>
    </citation>
    <scope>NUCLEOTIDE SEQUENCE [LARGE SCALE GENOMIC DNA]</scope>
    <source>
        <strain evidence="2">cv. DH55</strain>
    </source>
</reference>
<dbReference type="InterPro" id="IPR024768">
    <property type="entry name" value="Marf1"/>
</dbReference>
<evidence type="ECO:0000313" key="3">
    <source>
        <dbReference type="RefSeq" id="XP_010474878.2"/>
    </source>
</evidence>
<dbReference type="PANTHER" id="PTHR14379:SF22">
    <property type="entry name" value="ENDONUCLEASE OR GLYCOSYL HYDROLASE"/>
    <property type="match status" value="1"/>
</dbReference>
<dbReference type="Proteomes" id="UP000694864">
    <property type="component" value="Chromosome 17"/>
</dbReference>
<dbReference type="CDD" id="cd10910">
    <property type="entry name" value="PIN_limkain_b1_N_like"/>
    <property type="match status" value="1"/>
</dbReference>
<name>A0ABM0WQW4_CAMSA</name>
<organism evidence="2 3">
    <name type="scientific">Camelina sativa</name>
    <name type="common">False flax</name>
    <name type="synonym">Myagrum sativum</name>
    <dbReference type="NCBI Taxonomy" id="90675"/>
    <lineage>
        <taxon>Eukaryota</taxon>
        <taxon>Viridiplantae</taxon>
        <taxon>Streptophyta</taxon>
        <taxon>Embryophyta</taxon>
        <taxon>Tracheophyta</taxon>
        <taxon>Spermatophyta</taxon>
        <taxon>Magnoliopsida</taxon>
        <taxon>eudicotyledons</taxon>
        <taxon>Gunneridae</taxon>
        <taxon>Pentapetalae</taxon>
        <taxon>rosids</taxon>
        <taxon>malvids</taxon>
        <taxon>Brassicales</taxon>
        <taxon>Brassicaceae</taxon>
        <taxon>Camelineae</taxon>
        <taxon>Camelina</taxon>
    </lineage>
</organism>
<protein>
    <submittedName>
        <fullName evidence="3">Uncharacterized protein LOC104754392</fullName>
    </submittedName>
</protein>
<sequence length="246" mass="27296">MLKNEAYVEGKTSVWWDIDRCPVPVGYDACRVGPCIQSALEKLGCSGPLTITAVGNLKHTPEHVLRGLSSSGIVVKHSPCGGRNISTYIRNWTLDNPPPAKIMFISDSFGVKSVSRSLSWLQARGFNILLACEDTLNQASATCAGWLWKTLLEGETTRRQPLQTGESARFFCTVCVDVKSYECFSCQSLADFTMHLWGKEHGAREFDCTPRDLTIDKDYLKMMAGDDDDDSSSNRIVKELLESLET</sequence>
<dbReference type="PANTHER" id="PTHR14379">
    <property type="entry name" value="LIMKAIN B LKAP"/>
    <property type="match status" value="1"/>
</dbReference>
<evidence type="ECO:0000313" key="2">
    <source>
        <dbReference type="Proteomes" id="UP000694864"/>
    </source>
</evidence>
<evidence type="ECO:0000259" key="1">
    <source>
        <dbReference type="Pfam" id="PF01936"/>
    </source>
</evidence>
<dbReference type="GeneID" id="104754392"/>
<gene>
    <name evidence="3" type="primary">LOC104754392</name>
</gene>